<dbReference type="AlphaFoldDB" id="A0A068VD43"/>
<sequence length="95" mass="10832">MYFHIQLVKCTIHNKAQPLQLLPQGDKITHSLEQCSRRQALLKNSAQISTNLCRSYDQSSFIRKQMKVIQGPFSLFPPHTQGSLLLPAHPHSPQQ</sequence>
<gene>
    <name evidence="1" type="ORF">GSCOC_T00004137001</name>
</gene>
<evidence type="ECO:0000313" key="2">
    <source>
        <dbReference type="Proteomes" id="UP000295252"/>
    </source>
</evidence>
<dbReference type="EMBL" id="HG739347">
    <property type="protein sequence ID" value="CDP18646.1"/>
    <property type="molecule type" value="Genomic_DNA"/>
</dbReference>
<accession>A0A068VD43</accession>
<organism evidence="1 2">
    <name type="scientific">Coffea canephora</name>
    <name type="common">Robusta coffee</name>
    <dbReference type="NCBI Taxonomy" id="49390"/>
    <lineage>
        <taxon>Eukaryota</taxon>
        <taxon>Viridiplantae</taxon>
        <taxon>Streptophyta</taxon>
        <taxon>Embryophyta</taxon>
        <taxon>Tracheophyta</taxon>
        <taxon>Spermatophyta</taxon>
        <taxon>Magnoliopsida</taxon>
        <taxon>eudicotyledons</taxon>
        <taxon>Gunneridae</taxon>
        <taxon>Pentapetalae</taxon>
        <taxon>asterids</taxon>
        <taxon>lamiids</taxon>
        <taxon>Gentianales</taxon>
        <taxon>Rubiaceae</taxon>
        <taxon>Ixoroideae</taxon>
        <taxon>Gardenieae complex</taxon>
        <taxon>Bertiereae - Coffeeae clade</taxon>
        <taxon>Coffeeae</taxon>
        <taxon>Coffea</taxon>
    </lineage>
</organism>
<name>A0A068VD43_COFCA</name>
<keyword evidence="2" id="KW-1185">Reference proteome</keyword>
<evidence type="ECO:0000313" key="1">
    <source>
        <dbReference type="EMBL" id="CDP18646.1"/>
    </source>
</evidence>
<dbReference type="Proteomes" id="UP000295252">
    <property type="component" value="Chromosome VIII"/>
</dbReference>
<proteinExistence type="predicted"/>
<dbReference type="Gramene" id="CDP18646">
    <property type="protein sequence ID" value="CDP18646"/>
    <property type="gene ID" value="GSCOC_T00004137001"/>
</dbReference>
<protein>
    <submittedName>
        <fullName evidence="1">Uncharacterized protein</fullName>
    </submittedName>
</protein>
<reference evidence="2" key="1">
    <citation type="journal article" date="2014" name="Science">
        <title>The coffee genome provides insight into the convergent evolution of caffeine biosynthesis.</title>
        <authorList>
            <person name="Denoeud F."/>
            <person name="Carretero-Paulet L."/>
            <person name="Dereeper A."/>
            <person name="Droc G."/>
            <person name="Guyot R."/>
            <person name="Pietrella M."/>
            <person name="Zheng C."/>
            <person name="Alberti A."/>
            <person name="Anthony F."/>
            <person name="Aprea G."/>
            <person name="Aury J.M."/>
            <person name="Bento P."/>
            <person name="Bernard M."/>
            <person name="Bocs S."/>
            <person name="Campa C."/>
            <person name="Cenci A."/>
            <person name="Combes M.C."/>
            <person name="Crouzillat D."/>
            <person name="Da Silva C."/>
            <person name="Daddiego L."/>
            <person name="De Bellis F."/>
            <person name="Dussert S."/>
            <person name="Garsmeur O."/>
            <person name="Gayraud T."/>
            <person name="Guignon V."/>
            <person name="Jahn K."/>
            <person name="Jamilloux V."/>
            <person name="Joet T."/>
            <person name="Labadie K."/>
            <person name="Lan T."/>
            <person name="Leclercq J."/>
            <person name="Lepelley M."/>
            <person name="Leroy T."/>
            <person name="Li L.T."/>
            <person name="Librado P."/>
            <person name="Lopez L."/>
            <person name="Munoz A."/>
            <person name="Noel B."/>
            <person name="Pallavicini A."/>
            <person name="Perrotta G."/>
            <person name="Poncet V."/>
            <person name="Pot D."/>
            <person name="Priyono X."/>
            <person name="Rigoreau M."/>
            <person name="Rouard M."/>
            <person name="Rozas J."/>
            <person name="Tranchant-Dubreuil C."/>
            <person name="VanBuren R."/>
            <person name="Zhang Q."/>
            <person name="Andrade A.C."/>
            <person name="Argout X."/>
            <person name="Bertrand B."/>
            <person name="de Kochko A."/>
            <person name="Graziosi G."/>
            <person name="Henry R.J."/>
            <person name="Jayarama X."/>
            <person name="Ming R."/>
            <person name="Nagai C."/>
            <person name="Rounsley S."/>
            <person name="Sankoff D."/>
            <person name="Giuliano G."/>
            <person name="Albert V.A."/>
            <person name="Wincker P."/>
            <person name="Lashermes P."/>
        </authorList>
    </citation>
    <scope>NUCLEOTIDE SEQUENCE [LARGE SCALE GENOMIC DNA]</scope>
    <source>
        <strain evidence="2">cv. DH200-94</strain>
    </source>
</reference>
<dbReference type="InParanoid" id="A0A068VD43"/>